<feature type="compositionally biased region" description="Acidic residues" evidence="7">
    <location>
        <begin position="349"/>
        <end position="360"/>
    </location>
</feature>
<keyword evidence="3" id="KW-0747">Spliceosome</keyword>
<dbReference type="InterPro" id="IPR000061">
    <property type="entry name" value="Surp"/>
</dbReference>
<evidence type="ECO:0000256" key="7">
    <source>
        <dbReference type="SAM" id="MobiDB-lite"/>
    </source>
</evidence>
<dbReference type="Gene3D" id="3.10.20.90">
    <property type="entry name" value="Phosphatidylinositol 3-kinase Catalytic Subunit, Chain A, domain 1"/>
    <property type="match status" value="1"/>
</dbReference>
<evidence type="ECO:0000256" key="4">
    <source>
        <dbReference type="ARBA" id="ARBA00022737"/>
    </source>
</evidence>
<evidence type="ECO:0000256" key="1">
    <source>
        <dbReference type="ARBA" id="ARBA00004123"/>
    </source>
</evidence>
<keyword evidence="5" id="KW-0508">mRNA splicing</keyword>
<keyword evidence="6" id="KW-0539">Nucleus</keyword>
<comment type="caution">
    <text evidence="9">The sequence shown here is derived from an EMBL/GenBank/DDBJ whole genome shotgun (WGS) entry which is preliminary data.</text>
</comment>
<accession>A0A8H3TXJ6</accession>
<dbReference type="Gene3D" id="1.10.10.790">
    <property type="entry name" value="Surp module"/>
    <property type="match status" value="2"/>
</dbReference>
<name>A0A8H3TXJ6_9TREE</name>
<evidence type="ECO:0000256" key="5">
    <source>
        <dbReference type="ARBA" id="ARBA00023187"/>
    </source>
</evidence>
<sequence length="815" mass="89547">MSLSLPPPVNGHDQPPAMAAAAAAPTPPAGEKPSAALLANIIYPSREIRSIIDKTAIHIAKSPLPQQLEDKIREHQKSDPKFSFLRDSDPFHRYYRYMIERVKEDGEQAVTANGAASAAAANTAAAAAAAAAPGAPVNGQEGQDNRDQVTREREEMRAREQKKALERLKEPEAWEWALDLPNVTAKDLDILRLTALFVARRGRAFLNSLSIKEGRNPQFDFLRPTHSLFGYFNRTVECYSRVLNPPPELLERLATDKWAVLERARNRAAWEKVAQDKEARIKAEKEEEAVAFGQIDWDDFAVVQTIEFTSTDQTIDLPPPTTVQAMQMLNLNERRMAAMIVEENAQRDEQDDAPAEEQADQEMVVPVESEDEETREKRLREQEELDRARAIQAKALGQAGMKIRKDYVPRSRKNVNVPTSICPYCKQAIPETEISEHIRIELLDPKWKEQKQLLDQKKTQAAQLLQNADVSASLKQLASARTDLFGTAEDEERRKREEAEERAARKAKEQIVYDGHLASKTRTQEAFQQKYSLEDQIEGIRQRAGLNAKDLSQAPGPQLGVAAALPPALGAGAPTPGGSTAFSGATISAGPSAPSAPSAMLQNPQGYPGYMPYPDQQAGYDPSMYPPGYQGASPAGLPPRPVDGAGASGIHPSRLAAMGTPGAASPMGMMPMGSPMGMPPQLAGQVRPYEDGQMGQPVPKRPRIAKLPGGQFYPEADWIRMHPEPITLSVQLPSVPDKPEWKLNGAIIEIPELPLHFLVSTLRDRIVKIIDAPLPMSKMQLAYGNVNLKNGATLAATNLDDGDLVVLSMKDVKRK</sequence>
<reference evidence="9" key="1">
    <citation type="submission" date="2020-07" db="EMBL/GenBank/DDBJ databases">
        <title>Draft Genome Sequence of a Deep-Sea Yeast, Naganishia (Cryptococcus) liquefaciens strain N6.</title>
        <authorList>
            <person name="Han Y.W."/>
            <person name="Kajitani R."/>
            <person name="Morimoto H."/>
            <person name="Parhat M."/>
            <person name="Tsubouchi H."/>
            <person name="Bakenova O."/>
            <person name="Ogata M."/>
            <person name="Argunhan B."/>
            <person name="Aoki R."/>
            <person name="Kajiwara S."/>
            <person name="Itoh T."/>
            <person name="Iwasaki H."/>
        </authorList>
    </citation>
    <scope>NUCLEOTIDE SEQUENCE</scope>
    <source>
        <strain evidence="9">N6</strain>
    </source>
</reference>
<dbReference type="FunFam" id="1.10.10.790:FF:000001">
    <property type="entry name" value="Splicing factor 3a, subunit 1"/>
    <property type="match status" value="1"/>
</dbReference>
<evidence type="ECO:0000313" key="9">
    <source>
        <dbReference type="EMBL" id="GHJ88937.1"/>
    </source>
</evidence>
<evidence type="ECO:0000256" key="2">
    <source>
        <dbReference type="ARBA" id="ARBA00022664"/>
    </source>
</evidence>
<dbReference type="InterPro" id="IPR029071">
    <property type="entry name" value="Ubiquitin-like_domsf"/>
</dbReference>
<dbReference type="PROSITE" id="PS50128">
    <property type="entry name" value="SURP"/>
    <property type="match status" value="2"/>
</dbReference>
<dbReference type="SUPFAM" id="SSF109905">
    <property type="entry name" value="Surp module (SWAP domain)"/>
    <property type="match status" value="2"/>
</dbReference>
<evidence type="ECO:0000313" key="10">
    <source>
        <dbReference type="Proteomes" id="UP000620104"/>
    </source>
</evidence>
<evidence type="ECO:0000256" key="3">
    <source>
        <dbReference type="ARBA" id="ARBA00022728"/>
    </source>
</evidence>
<dbReference type="EMBL" id="BLZA01000032">
    <property type="protein sequence ID" value="GHJ88937.1"/>
    <property type="molecule type" value="Genomic_DNA"/>
</dbReference>
<feature type="domain" description="SURP motif" evidence="8">
    <location>
        <begin position="190"/>
        <end position="232"/>
    </location>
</feature>
<dbReference type="Proteomes" id="UP000620104">
    <property type="component" value="Unassembled WGS sequence"/>
</dbReference>
<dbReference type="SMART" id="SM00648">
    <property type="entry name" value="SWAP"/>
    <property type="match status" value="2"/>
</dbReference>
<feature type="compositionally biased region" description="Basic and acidic residues" evidence="7">
    <location>
        <begin position="143"/>
        <end position="164"/>
    </location>
</feature>
<keyword evidence="4" id="KW-0677">Repeat</keyword>
<feature type="region of interest" description="Disordered" evidence="7">
    <location>
        <begin position="1"/>
        <end position="32"/>
    </location>
</feature>
<feature type="domain" description="SURP motif" evidence="8">
    <location>
        <begin position="51"/>
        <end position="95"/>
    </location>
</feature>
<feature type="region of interest" description="Disordered" evidence="7">
    <location>
        <begin position="345"/>
        <end position="375"/>
    </location>
</feature>
<feature type="compositionally biased region" description="Low complexity" evidence="7">
    <location>
        <begin position="582"/>
        <end position="599"/>
    </location>
</feature>
<dbReference type="AlphaFoldDB" id="A0A8H3TXJ6"/>
<dbReference type="GO" id="GO:0003723">
    <property type="term" value="F:RNA binding"/>
    <property type="evidence" value="ECO:0007669"/>
    <property type="project" value="InterPro"/>
</dbReference>
<organism evidence="9 10">
    <name type="scientific">Naganishia liquefaciens</name>
    <dbReference type="NCBI Taxonomy" id="104408"/>
    <lineage>
        <taxon>Eukaryota</taxon>
        <taxon>Fungi</taxon>
        <taxon>Dikarya</taxon>
        <taxon>Basidiomycota</taxon>
        <taxon>Agaricomycotina</taxon>
        <taxon>Tremellomycetes</taxon>
        <taxon>Filobasidiales</taxon>
        <taxon>Filobasidiaceae</taxon>
        <taxon>Naganishia</taxon>
    </lineage>
</organism>
<gene>
    <name evidence="9" type="ORF">NliqN6_5339</name>
</gene>
<feature type="compositionally biased region" description="Basic and acidic residues" evidence="7">
    <location>
        <begin position="491"/>
        <end position="507"/>
    </location>
</feature>
<dbReference type="GO" id="GO:0071004">
    <property type="term" value="C:U2-type prespliceosome"/>
    <property type="evidence" value="ECO:0007669"/>
    <property type="project" value="TreeGrafter"/>
</dbReference>
<evidence type="ECO:0000256" key="6">
    <source>
        <dbReference type="ARBA" id="ARBA00023242"/>
    </source>
</evidence>
<dbReference type="InterPro" id="IPR035967">
    <property type="entry name" value="SWAP/Surp_sf"/>
</dbReference>
<feature type="region of interest" description="Disordered" evidence="7">
    <location>
        <begin position="485"/>
        <end position="507"/>
    </location>
</feature>
<dbReference type="SUPFAM" id="SSF54236">
    <property type="entry name" value="Ubiquitin-like"/>
    <property type="match status" value="1"/>
</dbReference>
<feature type="region of interest" description="Disordered" evidence="7">
    <location>
        <begin position="132"/>
        <end position="164"/>
    </location>
</feature>
<dbReference type="PANTHER" id="PTHR15316">
    <property type="entry name" value="SPLICEOSOME ASSOCIATED PROTEIN 114/SWAP SPLICING FACTOR-RELATED"/>
    <property type="match status" value="1"/>
</dbReference>
<dbReference type="GO" id="GO:0005686">
    <property type="term" value="C:U2 snRNP"/>
    <property type="evidence" value="ECO:0007669"/>
    <property type="project" value="UniProtKB-ARBA"/>
</dbReference>
<feature type="region of interest" description="Disordered" evidence="7">
    <location>
        <begin position="582"/>
        <end position="654"/>
    </location>
</feature>
<dbReference type="PANTHER" id="PTHR15316:SF1">
    <property type="entry name" value="SPLICING FACTOR 3A SUBUNIT 1"/>
    <property type="match status" value="1"/>
</dbReference>
<dbReference type="InterPro" id="IPR045146">
    <property type="entry name" value="SF3A1"/>
</dbReference>
<dbReference type="InterPro" id="IPR022030">
    <property type="entry name" value="SF3A1_dom"/>
</dbReference>
<dbReference type="InterPro" id="IPR035563">
    <property type="entry name" value="SF3As1_ubi"/>
</dbReference>
<dbReference type="GO" id="GO:0071013">
    <property type="term" value="C:catalytic step 2 spliceosome"/>
    <property type="evidence" value="ECO:0007669"/>
    <property type="project" value="TreeGrafter"/>
</dbReference>
<dbReference type="Pfam" id="PF01805">
    <property type="entry name" value="Surp"/>
    <property type="match status" value="2"/>
</dbReference>
<dbReference type="GO" id="GO:0000381">
    <property type="term" value="P:regulation of alternative mRNA splicing, via spliceosome"/>
    <property type="evidence" value="ECO:0007669"/>
    <property type="project" value="TreeGrafter"/>
</dbReference>
<feature type="compositionally biased region" description="Low complexity" evidence="7">
    <location>
        <begin position="15"/>
        <end position="24"/>
    </location>
</feature>
<evidence type="ECO:0000259" key="8">
    <source>
        <dbReference type="PROSITE" id="PS50128"/>
    </source>
</evidence>
<keyword evidence="10" id="KW-1185">Reference proteome</keyword>
<dbReference type="FunFam" id="1.10.10.790:FF:000002">
    <property type="entry name" value="Splicing factor 3A subunit 1"/>
    <property type="match status" value="1"/>
</dbReference>
<dbReference type="CDD" id="cd01800">
    <property type="entry name" value="Ubl_SF3a120"/>
    <property type="match status" value="1"/>
</dbReference>
<dbReference type="GO" id="GO:0045292">
    <property type="term" value="P:mRNA cis splicing, via spliceosome"/>
    <property type="evidence" value="ECO:0007669"/>
    <property type="project" value="InterPro"/>
</dbReference>
<keyword evidence="2" id="KW-0507">mRNA processing</keyword>
<dbReference type="OrthoDB" id="447637at2759"/>
<proteinExistence type="predicted"/>
<dbReference type="Pfam" id="PF12230">
    <property type="entry name" value="PRP21_like_P"/>
    <property type="match status" value="1"/>
</dbReference>
<protein>
    <recommendedName>
        <fullName evidence="8">SURP motif domain-containing protein</fullName>
    </recommendedName>
</protein>
<comment type="subcellular location">
    <subcellularLocation>
        <location evidence="1">Nucleus</location>
    </subcellularLocation>
</comment>